<keyword evidence="6" id="KW-0808">Transferase</keyword>
<proteinExistence type="predicted"/>
<dbReference type="SUPFAM" id="SSF55073">
    <property type="entry name" value="Nucleotide cyclase"/>
    <property type="match status" value="1"/>
</dbReference>
<dbReference type="InterPro" id="IPR043128">
    <property type="entry name" value="Rev_trsase/Diguanyl_cyclase"/>
</dbReference>
<dbReference type="InterPro" id="IPR050469">
    <property type="entry name" value="Diguanylate_Cyclase"/>
</dbReference>
<evidence type="ECO:0000259" key="5">
    <source>
        <dbReference type="PROSITE" id="PS50887"/>
    </source>
</evidence>
<feature type="domain" description="Response regulatory" evidence="4">
    <location>
        <begin position="19"/>
        <end position="132"/>
    </location>
</feature>
<name>A0ABW4M2S7_9HYPH</name>
<feature type="modified residue" description="4-aspartylphosphate" evidence="3">
    <location>
        <position position="190"/>
    </location>
</feature>
<evidence type="ECO:0000256" key="3">
    <source>
        <dbReference type="PROSITE-ProRule" id="PRU00169"/>
    </source>
</evidence>
<evidence type="ECO:0000313" key="6">
    <source>
        <dbReference type="EMBL" id="MFD1745494.1"/>
    </source>
</evidence>
<dbReference type="RefSeq" id="WP_377399257.1">
    <property type="nucleotide sequence ID" value="NZ_JBHUEQ010000015.1"/>
</dbReference>
<organism evidence="6 7">
    <name type="scientific">Rhizobium helianthi</name>
    <dbReference type="NCBI Taxonomy" id="1132695"/>
    <lineage>
        <taxon>Bacteria</taxon>
        <taxon>Pseudomonadati</taxon>
        <taxon>Pseudomonadota</taxon>
        <taxon>Alphaproteobacteria</taxon>
        <taxon>Hyphomicrobiales</taxon>
        <taxon>Rhizobiaceae</taxon>
        <taxon>Rhizobium/Agrobacterium group</taxon>
        <taxon>Rhizobium</taxon>
    </lineage>
</organism>
<dbReference type="Pfam" id="PF00072">
    <property type="entry name" value="Response_reg"/>
    <property type="match status" value="1"/>
</dbReference>
<sequence>MNKFSLDMDSCSSRGEPEHILLVEDSASLANLMRGKLEARLNAIVHIYRSFNDTQNALQQQEFTLAVTGLNLPDAPNGEILDLLAQSGVPTILFSASIVEDLAKNYAARRLIDYIVKEGQSSVDRVVAAAGRIIENRSVSILVVDDMNIMRSDLVGFLKRQNFRVHSATTGRDALQIMQDDPSIELVLTDYFMPDMDGFELTKEIRARHGSDRIRIIGISSSSDRHLSASFLKAGASDFLYRPFLPEELQCRIDNNVETLLQLKRLRYLAERDPLTSLYNRRAFFERAAVYVEQLRDDQESGTVAILDIDHFKRINDSYGHETGDRVLRTMASLLREEEQQRGILPARLGGEEFVLLFPKRNSETAQQQAETLLKRVRTHAFASPEGVFRLTASVGMVALVPGETLDNQLNGADQMLYLAKKNGRDRICSDQTLEDFIISS</sequence>
<evidence type="ECO:0000259" key="4">
    <source>
        <dbReference type="PROSITE" id="PS50110"/>
    </source>
</evidence>
<dbReference type="PROSITE" id="PS50110">
    <property type="entry name" value="RESPONSE_REGULATORY"/>
    <property type="match status" value="2"/>
</dbReference>
<comment type="catalytic activity">
    <reaction evidence="2">
        <text>2 GTP = 3',3'-c-di-GMP + 2 diphosphate</text>
        <dbReference type="Rhea" id="RHEA:24898"/>
        <dbReference type="ChEBI" id="CHEBI:33019"/>
        <dbReference type="ChEBI" id="CHEBI:37565"/>
        <dbReference type="ChEBI" id="CHEBI:58805"/>
        <dbReference type="EC" id="2.7.7.65"/>
    </reaction>
</comment>
<dbReference type="PANTHER" id="PTHR45138:SF9">
    <property type="entry name" value="DIGUANYLATE CYCLASE DGCM-RELATED"/>
    <property type="match status" value="1"/>
</dbReference>
<dbReference type="InterPro" id="IPR001789">
    <property type="entry name" value="Sig_transdc_resp-reg_receiver"/>
</dbReference>
<dbReference type="Pfam" id="PF00990">
    <property type="entry name" value="GGDEF"/>
    <property type="match status" value="1"/>
</dbReference>
<protein>
    <recommendedName>
        <fullName evidence="1">diguanylate cyclase</fullName>
        <ecNumber evidence="1">2.7.7.65</ecNumber>
    </recommendedName>
</protein>
<feature type="domain" description="Response regulatory" evidence="4">
    <location>
        <begin position="140"/>
        <end position="257"/>
    </location>
</feature>
<dbReference type="CDD" id="cd01949">
    <property type="entry name" value="GGDEF"/>
    <property type="match status" value="1"/>
</dbReference>
<gene>
    <name evidence="6" type="ORF">ACFSE1_08490</name>
</gene>
<dbReference type="PANTHER" id="PTHR45138">
    <property type="entry name" value="REGULATORY COMPONENTS OF SENSORY TRANSDUCTION SYSTEM"/>
    <property type="match status" value="1"/>
</dbReference>
<dbReference type="Proteomes" id="UP001597322">
    <property type="component" value="Unassembled WGS sequence"/>
</dbReference>
<comment type="caution">
    <text evidence="6">The sequence shown here is derived from an EMBL/GenBank/DDBJ whole genome shotgun (WGS) entry which is preliminary data.</text>
</comment>
<evidence type="ECO:0000256" key="1">
    <source>
        <dbReference type="ARBA" id="ARBA00012528"/>
    </source>
</evidence>
<dbReference type="PROSITE" id="PS50887">
    <property type="entry name" value="GGDEF"/>
    <property type="match status" value="1"/>
</dbReference>
<dbReference type="InterPro" id="IPR000160">
    <property type="entry name" value="GGDEF_dom"/>
</dbReference>
<dbReference type="EC" id="2.7.7.65" evidence="1"/>
<dbReference type="InterPro" id="IPR011006">
    <property type="entry name" value="CheY-like_superfamily"/>
</dbReference>
<keyword evidence="7" id="KW-1185">Reference proteome</keyword>
<dbReference type="SMART" id="SM00448">
    <property type="entry name" value="REC"/>
    <property type="match status" value="2"/>
</dbReference>
<dbReference type="GO" id="GO:0052621">
    <property type="term" value="F:diguanylate cyclase activity"/>
    <property type="evidence" value="ECO:0007669"/>
    <property type="project" value="UniProtKB-EC"/>
</dbReference>
<dbReference type="Gene3D" id="3.30.70.270">
    <property type="match status" value="1"/>
</dbReference>
<dbReference type="NCBIfam" id="TIGR00254">
    <property type="entry name" value="GGDEF"/>
    <property type="match status" value="1"/>
</dbReference>
<dbReference type="EMBL" id="JBHUEQ010000015">
    <property type="protein sequence ID" value="MFD1745494.1"/>
    <property type="molecule type" value="Genomic_DNA"/>
</dbReference>
<dbReference type="Gene3D" id="3.40.50.2300">
    <property type="match status" value="2"/>
</dbReference>
<dbReference type="InterPro" id="IPR029787">
    <property type="entry name" value="Nucleotide_cyclase"/>
</dbReference>
<keyword evidence="6" id="KW-0548">Nucleotidyltransferase</keyword>
<comment type="caution">
    <text evidence="3">Lacks conserved residue(s) required for the propagation of feature annotation.</text>
</comment>
<keyword evidence="3" id="KW-0597">Phosphoprotein</keyword>
<evidence type="ECO:0000313" key="7">
    <source>
        <dbReference type="Proteomes" id="UP001597322"/>
    </source>
</evidence>
<dbReference type="SMART" id="SM00267">
    <property type="entry name" value="GGDEF"/>
    <property type="match status" value="1"/>
</dbReference>
<accession>A0ABW4M2S7</accession>
<evidence type="ECO:0000256" key="2">
    <source>
        <dbReference type="ARBA" id="ARBA00034247"/>
    </source>
</evidence>
<reference evidence="7" key="1">
    <citation type="journal article" date="2019" name="Int. J. Syst. Evol. Microbiol.">
        <title>The Global Catalogue of Microorganisms (GCM) 10K type strain sequencing project: providing services to taxonomists for standard genome sequencing and annotation.</title>
        <authorList>
            <consortium name="The Broad Institute Genomics Platform"/>
            <consortium name="The Broad Institute Genome Sequencing Center for Infectious Disease"/>
            <person name="Wu L."/>
            <person name="Ma J."/>
        </authorList>
    </citation>
    <scope>NUCLEOTIDE SEQUENCE [LARGE SCALE GENOMIC DNA]</scope>
    <source>
        <strain evidence="7">CG52</strain>
    </source>
</reference>
<feature type="domain" description="GGDEF" evidence="5">
    <location>
        <begin position="300"/>
        <end position="433"/>
    </location>
</feature>
<dbReference type="SUPFAM" id="SSF52172">
    <property type="entry name" value="CheY-like"/>
    <property type="match status" value="2"/>
</dbReference>